<evidence type="ECO:0000259" key="13">
    <source>
        <dbReference type="Pfam" id="PF00082"/>
    </source>
</evidence>
<feature type="signal peptide" evidence="12">
    <location>
        <begin position="1"/>
        <end position="27"/>
    </location>
</feature>
<keyword evidence="7 9" id="KW-0720">Serine protease</keyword>
<dbReference type="SUPFAM" id="SSF52743">
    <property type="entry name" value="Subtilisin-like"/>
    <property type="match status" value="1"/>
</dbReference>
<dbReference type="InterPro" id="IPR034176">
    <property type="entry name" value="Peptidases_S8_13"/>
</dbReference>
<feature type="domain" description="Peptidase S8/S53" evidence="13">
    <location>
        <begin position="172"/>
        <end position="474"/>
    </location>
</feature>
<feature type="active site" description="Charge relay system" evidence="9">
    <location>
        <position position="248"/>
    </location>
</feature>
<evidence type="ECO:0000256" key="4">
    <source>
        <dbReference type="ARBA" id="ARBA00022670"/>
    </source>
</evidence>
<dbReference type="PROSITE" id="PS51892">
    <property type="entry name" value="SUBTILASE"/>
    <property type="match status" value="1"/>
</dbReference>
<dbReference type="PANTHER" id="PTHR43806:SF11">
    <property type="entry name" value="CEREVISIN-RELATED"/>
    <property type="match status" value="1"/>
</dbReference>
<keyword evidence="6 9" id="KW-0378">Hydrolase</keyword>
<gene>
    <name evidence="14" type="ORF">GCM10010497_34250</name>
</gene>
<evidence type="ECO:0000256" key="3">
    <source>
        <dbReference type="ARBA" id="ARBA00022525"/>
    </source>
</evidence>
<dbReference type="InterPro" id="IPR050131">
    <property type="entry name" value="Peptidase_S8_subtilisin-like"/>
</dbReference>
<feature type="compositionally biased region" description="Basic and acidic residues" evidence="11">
    <location>
        <begin position="211"/>
        <end position="234"/>
    </location>
</feature>
<evidence type="ECO:0000256" key="11">
    <source>
        <dbReference type="SAM" id="MobiDB-lite"/>
    </source>
</evidence>
<feature type="active site" description="Charge relay system" evidence="9">
    <location>
        <position position="181"/>
    </location>
</feature>
<feature type="region of interest" description="Disordered" evidence="11">
    <location>
        <begin position="206"/>
        <end position="248"/>
    </location>
</feature>
<evidence type="ECO:0000313" key="14">
    <source>
        <dbReference type="EMBL" id="GGR29081.1"/>
    </source>
</evidence>
<dbReference type="Gene3D" id="3.40.50.200">
    <property type="entry name" value="Peptidase S8/S53 domain"/>
    <property type="match status" value="1"/>
</dbReference>
<feature type="active site" description="Charge relay system" evidence="9">
    <location>
        <position position="427"/>
    </location>
</feature>
<dbReference type="InterPro" id="IPR022398">
    <property type="entry name" value="Peptidase_S8_His-AS"/>
</dbReference>
<dbReference type="InterPro" id="IPR036852">
    <property type="entry name" value="Peptidase_S8/S53_dom_sf"/>
</dbReference>
<dbReference type="InterPro" id="IPR015500">
    <property type="entry name" value="Peptidase_S8_subtilisin-rel"/>
</dbReference>
<feature type="chain" id="PRO_5043371690" evidence="12">
    <location>
        <begin position="28"/>
        <end position="488"/>
    </location>
</feature>
<keyword evidence="5 12" id="KW-0732">Signal</keyword>
<evidence type="ECO:0000256" key="7">
    <source>
        <dbReference type="ARBA" id="ARBA00022825"/>
    </source>
</evidence>
<dbReference type="Pfam" id="PF00082">
    <property type="entry name" value="Peptidase_S8"/>
    <property type="match status" value="1"/>
</dbReference>
<evidence type="ECO:0000256" key="8">
    <source>
        <dbReference type="ARBA" id="ARBA00023145"/>
    </source>
</evidence>
<evidence type="ECO:0000256" key="5">
    <source>
        <dbReference type="ARBA" id="ARBA00022729"/>
    </source>
</evidence>
<dbReference type="AlphaFoldDB" id="A0AAV4KID0"/>
<keyword evidence="4 9" id="KW-0645">Protease</keyword>
<dbReference type="GO" id="GO:0006508">
    <property type="term" value="P:proteolysis"/>
    <property type="evidence" value="ECO:0007669"/>
    <property type="project" value="UniProtKB-KW"/>
</dbReference>
<dbReference type="GO" id="GO:0004252">
    <property type="term" value="F:serine-type endopeptidase activity"/>
    <property type="evidence" value="ECO:0007669"/>
    <property type="project" value="UniProtKB-UniRule"/>
</dbReference>
<dbReference type="PROSITE" id="PS00138">
    <property type="entry name" value="SUBTILASE_SER"/>
    <property type="match status" value="1"/>
</dbReference>
<evidence type="ECO:0000256" key="9">
    <source>
        <dbReference type="PROSITE-ProRule" id="PRU01240"/>
    </source>
</evidence>
<accession>A0AAV4KID0</accession>
<dbReference type="CDD" id="cd07496">
    <property type="entry name" value="Peptidases_S8_13"/>
    <property type="match status" value="1"/>
</dbReference>
<comment type="caution">
    <text evidence="14">The sequence shown here is derived from an EMBL/GenBank/DDBJ whole genome shotgun (WGS) entry which is preliminary data.</text>
</comment>
<dbReference type="Proteomes" id="UP000642014">
    <property type="component" value="Unassembled WGS sequence"/>
</dbReference>
<dbReference type="PRINTS" id="PR00723">
    <property type="entry name" value="SUBTILISIN"/>
</dbReference>
<dbReference type="RefSeq" id="WP_062758924.1">
    <property type="nucleotide sequence ID" value="NZ_BMSJ01000006.1"/>
</dbReference>
<evidence type="ECO:0000256" key="2">
    <source>
        <dbReference type="ARBA" id="ARBA00011073"/>
    </source>
</evidence>
<evidence type="ECO:0000256" key="12">
    <source>
        <dbReference type="SAM" id="SignalP"/>
    </source>
</evidence>
<evidence type="ECO:0000313" key="15">
    <source>
        <dbReference type="Proteomes" id="UP000642014"/>
    </source>
</evidence>
<dbReference type="InterPro" id="IPR023827">
    <property type="entry name" value="Peptidase_S8_Asp-AS"/>
</dbReference>
<keyword evidence="8" id="KW-0865">Zymogen</keyword>
<dbReference type="PROSITE" id="PS00137">
    <property type="entry name" value="SUBTILASE_HIS"/>
    <property type="match status" value="1"/>
</dbReference>
<dbReference type="InterPro" id="IPR000209">
    <property type="entry name" value="Peptidase_S8/S53_dom"/>
</dbReference>
<evidence type="ECO:0000256" key="6">
    <source>
        <dbReference type="ARBA" id="ARBA00022801"/>
    </source>
</evidence>
<dbReference type="GeneID" id="95453623"/>
<proteinExistence type="inferred from homology"/>
<comment type="similarity">
    <text evidence="2 9 10">Belongs to the peptidase S8 family.</text>
</comment>
<sequence length="488" mass="49625">MHRFTPLRIALAVATAAAVMGTGVAFAGGSSDAARPADAGRAATPVAADVSGATELVQGFIVGYKSQAAEAKSNEAAVKDARAKAGKAGEPVSFERRLGTGAALVELPEADKVQDAQKVAAAFLADPDVAYVVPDRRVYATAVDPDEYSYQWDLYETTAGMNVPAAWKQATGKGVTVAVIDTGIAKHSELSSKVLPGYDFISHTWTANDGGGRDNDPSDPGDWLKRGECGKDKNGNPVPARDTNSGWHGTHVAGTVAAAANGYGTVGVAHEASILPVRVLGRCGGTTSDIIDAITWASGGTVTDVPANKNPAAVINMSLGGGFTCDQAYNAALKGARDRGATVVVSAGNDNTDAAAYSPAGCANVITVAASDREGNRAAYSNYGKVVDVTAPGGENNVRDADGIWSTLNTGTTTPDKEKYASYQGTSMAAPHIAGLAALLKQKNPSLTPAQIEQTIKNNTRALPGTCSGGCGAGLSDADKALTAVTGG</sequence>
<reference evidence="14 15" key="1">
    <citation type="journal article" date="2014" name="Int. J. Syst. Evol. Microbiol.">
        <title>Complete genome sequence of Corynebacterium casei LMG S-19264T (=DSM 44701T), isolated from a smear-ripened cheese.</title>
        <authorList>
            <consortium name="US DOE Joint Genome Institute (JGI-PGF)"/>
            <person name="Walter F."/>
            <person name="Albersmeier A."/>
            <person name="Kalinowski J."/>
            <person name="Ruckert C."/>
        </authorList>
    </citation>
    <scope>NUCLEOTIDE SEQUENCE [LARGE SCALE GENOMIC DNA]</scope>
    <source>
        <strain evidence="14 15">JCM 4205</strain>
    </source>
</reference>
<keyword evidence="3" id="KW-0964">Secreted</keyword>
<dbReference type="GO" id="GO:0005576">
    <property type="term" value="C:extracellular region"/>
    <property type="evidence" value="ECO:0007669"/>
    <property type="project" value="UniProtKB-SubCell"/>
</dbReference>
<dbReference type="FunFam" id="3.40.50.200:FF:000022">
    <property type="entry name" value="Extracellular protease"/>
    <property type="match status" value="1"/>
</dbReference>
<protein>
    <submittedName>
        <fullName evidence="14">Extracellular protease</fullName>
    </submittedName>
</protein>
<dbReference type="PANTHER" id="PTHR43806">
    <property type="entry name" value="PEPTIDASE S8"/>
    <property type="match status" value="1"/>
</dbReference>
<dbReference type="InterPro" id="IPR023828">
    <property type="entry name" value="Peptidase_S8_Ser-AS"/>
</dbReference>
<name>A0AAV4KID0_9ACTN</name>
<evidence type="ECO:0000256" key="1">
    <source>
        <dbReference type="ARBA" id="ARBA00004613"/>
    </source>
</evidence>
<dbReference type="EMBL" id="BMSJ01000006">
    <property type="protein sequence ID" value="GGR29081.1"/>
    <property type="molecule type" value="Genomic_DNA"/>
</dbReference>
<dbReference type="PROSITE" id="PS00136">
    <property type="entry name" value="SUBTILASE_ASP"/>
    <property type="match status" value="1"/>
</dbReference>
<evidence type="ECO:0000256" key="10">
    <source>
        <dbReference type="RuleBase" id="RU003355"/>
    </source>
</evidence>
<comment type="subcellular location">
    <subcellularLocation>
        <location evidence="1">Secreted</location>
    </subcellularLocation>
</comment>
<organism evidence="14 15">
    <name type="scientific">Streptomyces cinereoruber</name>
    <dbReference type="NCBI Taxonomy" id="67260"/>
    <lineage>
        <taxon>Bacteria</taxon>
        <taxon>Bacillati</taxon>
        <taxon>Actinomycetota</taxon>
        <taxon>Actinomycetes</taxon>
        <taxon>Kitasatosporales</taxon>
        <taxon>Streptomycetaceae</taxon>
        <taxon>Streptomyces</taxon>
    </lineage>
</organism>